<protein>
    <submittedName>
        <fullName evidence="1">Uncharacterized protein</fullName>
    </submittedName>
</protein>
<dbReference type="EMBL" id="CM045762">
    <property type="protein sequence ID" value="KAI8011357.1"/>
    <property type="molecule type" value="Genomic_DNA"/>
</dbReference>
<comment type="caution">
    <text evidence="1">The sequence shown here is derived from an EMBL/GenBank/DDBJ whole genome shotgun (WGS) entry which is preliminary data.</text>
</comment>
<evidence type="ECO:0000313" key="1">
    <source>
        <dbReference type="EMBL" id="KAI8011357.1"/>
    </source>
</evidence>
<evidence type="ECO:0000313" key="2">
    <source>
        <dbReference type="Proteomes" id="UP001060215"/>
    </source>
</evidence>
<name>A0ACC0HCS2_9ERIC</name>
<accession>A0ACC0HCS2</accession>
<proteinExistence type="predicted"/>
<gene>
    <name evidence="1" type="ORF">LOK49_LG06G00833</name>
</gene>
<keyword evidence="2" id="KW-1185">Reference proteome</keyword>
<organism evidence="1 2">
    <name type="scientific">Camellia lanceoleosa</name>
    <dbReference type="NCBI Taxonomy" id="1840588"/>
    <lineage>
        <taxon>Eukaryota</taxon>
        <taxon>Viridiplantae</taxon>
        <taxon>Streptophyta</taxon>
        <taxon>Embryophyta</taxon>
        <taxon>Tracheophyta</taxon>
        <taxon>Spermatophyta</taxon>
        <taxon>Magnoliopsida</taxon>
        <taxon>eudicotyledons</taxon>
        <taxon>Gunneridae</taxon>
        <taxon>Pentapetalae</taxon>
        <taxon>asterids</taxon>
        <taxon>Ericales</taxon>
        <taxon>Theaceae</taxon>
        <taxon>Camellia</taxon>
    </lineage>
</organism>
<reference evidence="1 2" key="1">
    <citation type="journal article" date="2022" name="Plant J.">
        <title>Chromosome-level genome of Camellia lanceoleosa provides a valuable resource for understanding genome evolution and self-incompatibility.</title>
        <authorList>
            <person name="Gong W."/>
            <person name="Xiao S."/>
            <person name="Wang L."/>
            <person name="Liao Z."/>
            <person name="Chang Y."/>
            <person name="Mo W."/>
            <person name="Hu G."/>
            <person name="Li W."/>
            <person name="Zhao G."/>
            <person name="Zhu H."/>
            <person name="Hu X."/>
            <person name="Ji K."/>
            <person name="Xiang X."/>
            <person name="Song Q."/>
            <person name="Yuan D."/>
            <person name="Jin S."/>
            <person name="Zhang L."/>
        </authorList>
    </citation>
    <scope>NUCLEOTIDE SEQUENCE [LARGE SCALE GENOMIC DNA]</scope>
    <source>
        <strain evidence="1">SQ_2022a</strain>
    </source>
</reference>
<dbReference type="Proteomes" id="UP001060215">
    <property type="component" value="Chromosome 5"/>
</dbReference>
<sequence>MRASSLGFLWVNSRQEILWEAPWSIMGNLLVLQALVTGRSVSEMEFSYYPFRVQVHGLPIDRLTMHNGQIIVSSIGSLIGVEALHDGFLLYRSFLRIRFDIDVTKPLPRGFQLRRNDLVTSIVFEKCMDYKYERLSDFYYDCGKIGHENQSCKFVSHEAGRQLGYCPNLKTGVAFMLGLPPEYCHRLIDKMKANLRPLLRRTPVSVTVGENPTLVCEEGISGSQSDYQNSTRADKVLRQPLLSLQLGLEQIIVYHPGVRGLDNLGKKLNSNSSGMTTPQPRQSATPTVEVSPNLPHLIIPRIDSPGSSSH</sequence>